<proteinExistence type="predicted"/>
<name>A0A4Q1BL14_TREME</name>
<dbReference type="InParanoid" id="A0A4Q1BL14"/>
<feature type="compositionally biased region" description="Low complexity" evidence="1">
    <location>
        <begin position="88"/>
        <end position="103"/>
    </location>
</feature>
<comment type="caution">
    <text evidence="2">The sequence shown here is derived from an EMBL/GenBank/DDBJ whole genome shotgun (WGS) entry which is preliminary data.</text>
</comment>
<reference evidence="2 3" key="1">
    <citation type="submission" date="2016-06" db="EMBL/GenBank/DDBJ databases">
        <title>Evolution of pathogenesis and genome organization in the Tremellales.</title>
        <authorList>
            <person name="Cuomo C."/>
            <person name="Litvintseva A."/>
            <person name="Heitman J."/>
            <person name="Chen Y."/>
            <person name="Sun S."/>
            <person name="Springer D."/>
            <person name="Dromer F."/>
            <person name="Young S."/>
            <person name="Zeng Q."/>
            <person name="Chapman S."/>
            <person name="Gujja S."/>
            <person name="Saif S."/>
            <person name="Birren B."/>
        </authorList>
    </citation>
    <scope>NUCLEOTIDE SEQUENCE [LARGE SCALE GENOMIC DNA]</scope>
    <source>
        <strain evidence="2 3">ATCC 28783</strain>
    </source>
</reference>
<sequence>MTSTMDTRTRPRIMNDLLETTFTLVQTALSQVDFSLSPPLSLSNAASRRPINVSFLTGNYQNVGMAIGITLTDDPTTSIQRSSTSRLTPSVAPTGTTTTQGSSGTLTITNLNQEYNEAQGVMVSDTLIGTLVNHLTWMGQNQQGTVMTEVDMPNGKVWVKGEDHTLLWVMYDNNHLSPSTVNNQ</sequence>
<organism evidence="2 3">
    <name type="scientific">Tremella mesenterica</name>
    <name type="common">Jelly fungus</name>
    <dbReference type="NCBI Taxonomy" id="5217"/>
    <lineage>
        <taxon>Eukaryota</taxon>
        <taxon>Fungi</taxon>
        <taxon>Dikarya</taxon>
        <taxon>Basidiomycota</taxon>
        <taxon>Agaricomycotina</taxon>
        <taxon>Tremellomycetes</taxon>
        <taxon>Tremellales</taxon>
        <taxon>Tremellaceae</taxon>
        <taxon>Tremella</taxon>
    </lineage>
</organism>
<evidence type="ECO:0000313" key="3">
    <source>
        <dbReference type="Proteomes" id="UP000289152"/>
    </source>
</evidence>
<evidence type="ECO:0000256" key="1">
    <source>
        <dbReference type="SAM" id="MobiDB-lite"/>
    </source>
</evidence>
<feature type="region of interest" description="Disordered" evidence="1">
    <location>
        <begin position="82"/>
        <end position="103"/>
    </location>
</feature>
<dbReference type="AlphaFoldDB" id="A0A4Q1BL14"/>
<evidence type="ECO:0000313" key="2">
    <source>
        <dbReference type="EMBL" id="RXK38465.1"/>
    </source>
</evidence>
<dbReference type="VEuPathDB" id="FungiDB:TREMEDRAFT_66144"/>
<dbReference type="EMBL" id="SDIL01000047">
    <property type="protein sequence ID" value="RXK38465.1"/>
    <property type="molecule type" value="Genomic_DNA"/>
</dbReference>
<accession>A0A4Q1BL14</accession>
<keyword evidence="3" id="KW-1185">Reference proteome</keyword>
<dbReference type="Proteomes" id="UP000289152">
    <property type="component" value="Unassembled WGS sequence"/>
</dbReference>
<protein>
    <submittedName>
        <fullName evidence="2">Uncharacterized protein</fullName>
    </submittedName>
</protein>
<gene>
    <name evidence="2" type="ORF">M231_04230</name>
</gene>